<feature type="region of interest" description="Disordered" evidence="2">
    <location>
        <begin position="167"/>
        <end position="186"/>
    </location>
</feature>
<protein>
    <recommendedName>
        <fullName evidence="3">DUF8039 domain-containing protein</fullName>
    </recommendedName>
</protein>
<evidence type="ECO:0000256" key="1">
    <source>
        <dbReference type="SAM" id="Coils"/>
    </source>
</evidence>
<evidence type="ECO:0000259" key="3">
    <source>
        <dbReference type="Pfam" id="PF26133"/>
    </source>
</evidence>
<accession>A0A4U6VIP8</accession>
<feature type="region of interest" description="Disordered" evidence="2">
    <location>
        <begin position="297"/>
        <end position="412"/>
    </location>
</feature>
<dbReference type="AlphaFoldDB" id="A0A4U6VIP8"/>
<feature type="domain" description="DUF8039" evidence="3">
    <location>
        <begin position="212"/>
        <end position="291"/>
    </location>
</feature>
<feature type="coiled-coil region" evidence="1">
    <location>
        <begin position="122"/>
        <end position="149"/>
    </location>
</feature>
<dbReference type="Pfam" id="PF26133">
    <property type="entry name" value="DUF8039"/>
    <property type="match status" value="1"/>
</dbReference>
<dbReference type="Proteomes" id="UP000298652">
    <property type="component" value="Chromosome 3"/>
</dbReference>
<evidence type="ECO:0000313" key="4">
    <source>
        <dbReference type="EMBL" id="TKW29521.1"/>
    </source>
</evidence>
<name>A0A4U6VIP8_SETVI</name>
<organism evidence="4 5">
    <name type="scientific">Setaria viridis</name>
    <name type="common">Green bristlegrass</name>
    <name type="synonym">Setaria italica subsp. viridis</name>
    <dbReference type="NCBI Taxonomy" id="4556"/>
    <lineage>
        <taxon>Eukaryota</taxon>
        <taxon>Viridiplantae</taxon>
        <taxon>Streptophyta</taxon>
        <taxon>Embryophyta</taxon>
        <taxon>Tracheophyta</taxon>
        <taxon>Spermatophyta</taxon>
        <taxon>Magnoliopsida</taxon>
        <taxon>Liliopsida</taxon>
        <taxon>Poales</taxon>
        <taxon>Poaceae</taxon>
        <taxon>PACMAD clade</taxon>
        <taxon>Panicoideae</taxon>
        <taxon>Panicodae</taxon>
        <taxon>Paniceae</taxon>
        <taxon>Cenchrinae</taxon>
        <taxon>Setaria</taxon>
    </lineage>
</organism>
<feature type="compositionally biased region" description="Polar residues" evidence="2">
    <location>
        <begin position="297"/>
        <end position="313"/>
    </location>
</feature>
<dbReference type="InterPro" id="IPR058352">
    <property type="entry name" value="DUF8039"/>
</dbReference>
<dbReference type="EMBL" id="CM016554">
    <property type="protein sequence ID" value="TKW29521.1"/>
    <property type="molecule type" value="Genomic_DNA"/>
</dbReference>
<proteinExistence type="predicted"/>
<reference evidence="4" key="1">
    <citation type="submission" date="2019-03" db="EMBL/GenBank/DDBJ databases">
        <title>WGS assembly of Setaria viridis.</title>
        <authorList>
            <person name="Huang P."/>
            <person name="Jenkins J."/>
            <person name="Grimwood J."/>
            <person name="Barry K."/>
            <person name="Healey A."/>
            <person name="Mamidi S."/>
            <person name="Sreedasyam A."/>
            <person name="Shu S."/>
            <person name="Feldman M."/>
            <person name="Wu J."/>
            <person name="Yu Y."/>
            <person name="Chen C."/>
            <person name="Johnson J."/>
            <person name="Rokhsar D."/>
            <person name="Baxter I."/>
            <person name="Schmutz J."/>
            <person name="Brutnell T."/>
            <person name="Kellogg E."/>
        </authorList>
    </citation>
    <scope>NUCLEOTIDE SEQUENCE [LARGE SCALE GENOMIC DNA]</scope>
</reference>
<dbReference type="PANTHER" id="PTHR33018:SF34">
    <property type="entry name" value="OS02G0472350 PROTEIN"/>
    <property type="match status" value="1"/>
</dbReference>
<keyword evidence="5" id="KW-1185">Reference proteome</keyword>
<feature type="compositionally biased region" description="Polar residues" evidence="2">
    <location>
        <begin position="175"/>
        <end position="186"/>
    </location>
</feature>
<feature type="compositionally biased region" description="Basic and acidic residues" evidence="2">
    <location>
        <begin position="366"/>
        <end position="393"/>
    </location>
</feature>
<sequence>MYLNLDGDGIEEQAVAEGGNVEQAVAEKKEYFHHVETGGYRFNPENGSIIFSDEIREAATKLDDLVKKTVDGSFMPDRERKELTMALGNPEHPGRCRGKGVIPWKFAFLEHIDSYRSRQRSKADQARQLRELQQQVATSEARMEEIIDECVAIALSKQASQQAAAATSAPHVDVSPTQRRSSVTSTEAVAGEYIEAAAGGSTKVIEKRHPVDIIGRAPCELVTPVRNKLIVVAYGVAEQPMQGQTLLDVQIQARYAKVGVLKLEIPKGDGEKNLEEAIHGWIQWPKRFVRIMQLNSPILGSSPQDSRARSPTPSARAHSLLPDRSPSMSPVLERDPSMSPPPPPTKKCSFSPPPPPPKKNQKKQKEKAPVEKLHYDMTDEESKAAAVAEHEKWQQAAHKRKKSGKSISQLREQSNQSVAPLVVLSNFDKNLIEFANDTNLTAAQLRGEDDIPTLPVPKKWKYNYGKELMLSKLVKYLLTKMYKLHQWYMQATSNGYAAMKVWIGDQHYYRGDGIIMVDLEELYMLYNLDALDKSLISCWVL</sequence>
<dbReference type="Gramene" id="TKW29521">
    <property type="protein sequence ID" value="TKW29521"/>
    <property type="gene ID" value="SEVIR_3G400800v2"/>
</dbReference>
<feature type="compositionally biased region" description="Pro residues" evidence="2">
    <location>
        <begin position="338"/>
        <end position="358"/>
    </location>
</feature>
<gene>
    <name evidence="4" type="ORF">SEVIR_3G400800v2</name>
</gene>
<keyword evidence="1" id="KW-0175">Coiled coil</keyword>
<dbReference type="PANTHER" id="PTHR33018">
    <property type="entry name" value="OS10G0338966 PROTEIN-RELATED"/>
    <property type="match status" value="1"/>
</dbReference>
<evidence type="ECO:0000256" key="2">
    <source>
        <dbReference type="SAM" id="MobiDB-lite"/>
    </source>
</evidence>
<evidence type="ECO:0000313" key="5">
    <source>
        <dbReference type="Proteomes" id="UP000298652"/>
    </source>
</evidence>